<accession>A0A8J3IL07</accession>
<gene>
    <name evidence="2" type="ORF">KSF_044110</name>
</gene>
<comment type="caution">
    <text evidence="2">The sequence shown here is derived from an EMBL/GenBank/DDBJ whole genome shotgun (WGS) entry which is preliminary data.</text>
</comment>
<dbReference type="AlphaFoldDB" id="A0A8J3IL07"/>
<evidence type="ECO:0000313" key="3">
    <source>
        <dbReference type="Proteomes" id="UP000597444"/>
    </source>
</evidence>
<proteinExistence type="predicted"/>
<organism evidence="2 3">
    <name type="scientific">Reticulibacter mediterranei</name>
    <dbReference type="NCBI Taxonomy" id="2778369"/>
    <lineage>
        <taxon>Bacteria</taxon>
        <taxon>Bacillati</taxon>
        <taxon>Chloroflexota</taxon>
        <taxon>Ktedonobacteria</taxon>
        <taxon>Ktedonobacterales</taxon>
        <taxon>Reticulibacteraceae</taxon>
        <taxon>Reticulibacter</taxon>
    </lineage>
</organism>
<reference evidence="2" key="1">
    <citation type="submission" date="2020-10" db="EMBL/GenBank/DDBJ databases">
        <title>Taxonomic study of unclassified bacteria belonging to the class Ktedonobacteria.</title>
        <authorList>
            <person name="Yabe S."/>
            <person name="Wang C.M."/>
            <person name="Zheng Y."/>
            <person name="Sakai Y."/>
            <person name="Cavaletti L."/>
            <person name="Monciardini P."/>
            <person name="Donadio S."/>
        </authorList>
    </citation>
    <scope>NUCLEOTIDE SEQUENCE</scope>
    <source>
        <strain evidence="2">ID150040</strain>
    </source>
</reference>
<feature type="region of interest" description="Disordered" evidence="1">
    <location>
        <begin position="199"/>
        <end position="218"/>
    </location>
</feature>
<keyword evidence="3" id="KW-1185">Reference proteome</keyword>
<evidence type="ECO:0000256" key="1">
    <source>
        <dbReference type="SAM" id="MobiDB-lite"/>
    </source>
</evidence>
<evidence type="ECO:0000313" key="2">
    <source>
        <dbReference type="EMBL" id="GHO94363.1"/>
    </source>
</evidence>
<name>A0A8J3IL07_9CHLR</name>
<dbReference type="Proteomes" id="UP000597444">
    <property type="component" value="Unassembled WGS sequence"/>
</dbReference>
<dbReference type="EMBL" id="BNJK01000001">
    <property type="protein sequence ID" value="GHO94363.1"/>
    <property type="molecule type" value="Genomic_DNA"/>
</dbReference>
<sequence>MDTLTNDMRRQIRADTLNSSKSLPRTDALNVNNIKVASRTDTNRLYTQFYTFIKELTQVLEGDLRVKLAVPEGNMGALAEICNALIEKLILFSRWTMYSAEQTISTSHILLEHAFSEAQVAENQIRQIANVVGTLESAVASTRRLSHTLHLSAAMGREQESYFLQQKILLEDMLSKTMKEKISSLTEQLADKEHIEYKENIEERSVQPSSSESHAESTSDDAAIAASLLLTQLMANTQKQVHTLEETSHALSENVETTEASINDLYTVAQSLYASTVQVLQTTRNIGELVDVAEDWKHSIEGLRLPEEEPEEAGAEWLL</sequence>
<protein>
    <submittedName>
        <fullName evidence="2">Uncharacterized protein</fullName>
    </submittedName>
</protein>
<dbReference type="RefSeq" id="WP_220205106.1">
    <property type="nucleotide sequence ID" value="NZ_BNJK01000001.1"/>
</dbReference>